<sequence>MDGSDGCTTLRINLMPLTCTLKMVSCIFLPQFKIFKEIFLKLLSDLTGFLNREFLPYLRASWLVYGLEFSCPVPSPKLPILSFSWSPTISEAGNTTWLHPFPPCSHLDIHQILTPSSCQLHLFLPTANTLA</sequence>
<evidence type="ECO:0000313" key="1">
    <source>
        <dbReference type="EMBL" id="KAF6397235.1"/>
    </source>
</evidence>
<gene>
    <name evidence="1" type="ORF">HJG63_009877</name>
</gene>
<keyword evidence="2" id="KW-1185">Reference proteome</keyword>
<name>A0A7J8BFM0_ROUAE</name>
<protein>
    <submittedName>
        <fullName evidence="1">Uncharacterized protein</fullName>
    </submittedName>
</protein>
<dbReference type="AlphaFoldDB" id="A0A7J8BFM0"/>
<evidence type="ECO:0000313" key="2">
    <source>
        <dbReference type="Proteomes" id="UP000593571"/>
    </source>
</evidence>
<reference evidence="1 2" key="1">
    <citation type="journal article" date="2020" name="Nature">
        <title>Six reference-quality genomes reveal evolution of bat adaptations.</title>
        <authorList>
            <person name="Jebb D."/>
            <person name="Huang Z."/>
            <person name="Pippel M."/>
            <person name="Hughes G.M."/>
            <person name="Lavrichenko K."/>
            <person name="Devanna P."/>
            <person name="Winkler S."/>
            <person name="Jermiin L.S."/>
            <person name="Skirmuntt E.C."/>
            <person name="Katzourakis A."/>
            <person name="Burkitt-Gray L."/>
            <person name="Ray D.A."/>
            <person name="Sullivan K.A.M."/>
            <person name="Roscito J.G."/>
            <person name="Kirilenko B.M."/>
            <person name="Davalos L.M."/>
            <person name="Corthals A.P."/>
            <person name="Power M.L."/>
            <person name="Jones G."/>
            <person name="Ransome R.D."/>
            <person name="Dechmann D.K.N."/>
            <person name="Locatelli A.G."/>
            <person name="Puechmaille S.J."/>
            <person name="Fedrigo O."/>
            <person name="Jarvis E.D."/>
            <person name="Hiller M."/>
            <person name="Vernes S.C."/>
            <person name="Myers E.W."/>
            <person name="Teeling E.C."/>
        </authorList>
    </citation>
    <scope>NUCLEOTIDE SEQUENCE [LARGE SCALE GENOMIC DNA]</scope>
    <source>
        <strain evidence="1">MRouAeg1</strain>
        <tissue evidence="1">Muscle</tissue>
    </source>
</reference>
<dbReference type="EMBL" id="JACASE010000017">
    <property type="protein sequence ID" value="KAF6397235.1"/>
    <property type="molecule type" value="Genomic_DNA"/>
</dbReference>
<dbReference type="Proteomes" id="UP000593571">
    <property type="component" value="Unassembled WGS sequence"/>
</dbReference>
<organism evidence="1 2">
    <name type="scientific">Rousettus aegyptiacus</name>
    <name type="common">Egyptian fruit bat</name>
    <name type="synonym">Pteropus aegyptiacus</name>
    <dbReference type="NCBI Taxonomy" id="9407"/>
    <lineage>
        <taxon>Eukaryota</taxon>
        <taxon>Metazoa</taxon>
        <taxon>Chordata</taxon>
        <taxon>Craniata</taxon>
        <taxon>Vertebrata</taxon>
        <taxon>Euteleostomi</taxon>
        <taxon>Mammalia</taxon>
        <taxon>Eutheria</taxon>
        <taxon>Laurasiatheria</taxon>
        <taxon>Chiroptera</taxon>
        <taxon>Yinpterochiroptera</taxon>
        <taxon>Pteropodoidea</taxon>
        <taxon>Pteropodidae</taxon>
        <taxon>Rousettinae</taxon>
        <taxon>Rousettus</taxon>
    </lineage>
</organism>
<proteinExistence type="predicted"/>
<accession>A0A7J8BFM0</accession>
<comment type="caution">
    <text evidence="1">The sequence shown here is derived from an EMBL/GenBank/DDBJ whole genome shotgun (WGS) entry which is preliminary data.</text>
</comment>